<dbReference type="PANTHER" id="PTHR19353">
    <property type="entry name" value="FATTY ACID DESATURASE 2"/>
    <property type="match status" value="1"/>
</dbReference>
<dbReference type="Proteomes" id="UP000005408">
    <property type="component" value="Unassembled WGS sequence"/>
</dbReference>
<evidence type="ECO:0000256" key="7">
    <source>
        <dbReference type="ARBA" id="ARBA00023136"/>
    </source>
</evidence>
<organism evidence="8 9">
    <name type="scientific">Magallana gigas</name>
    <name type="common">Pacific oyster</name>
    <name type="synonym">Crassostrea gigas</name>
    <dbReference type="NCBI Taxonomy" id="29159"/>
    <lineage>
        <taxon>Eukaryota</taxon>
        <taxon>Metazoa</taxon>
        <taxon>Spiralia</taxon>
        <taxon>Lophotrochozoa</taxon>
        <taxon>Mollusca</taxon>
        <taxon>Bivalvia</taxon>
        <taxon>Autobranchia</taxon>
        <taxon>Pteriomorphia</taxon>
        <taxon>Ostreida</taxon>
        <taxon>Ostreoidea</taxon>
        <taxon>Ostreidae</taxon>
        <taxon>Magallana</taxon>
    </lineage>
</organism>
<sequence>MFPTMPRHNLYKIQPLVQSLCKKHGIPYQMKTLSQSFIDIVKSLKHSGQLWEAALHAHHVS</sequence>
<evidence type="ECO:0000256" key="1">
    <source>
        <dbReference type="ARBA" id="ARBA00004141"/>
    </source>
</evidence>
<keyword evidence="7" id="KW-0472">Membrane</keyword>
<evidence type="ECO:0000256" key="2">
    <source>
        <dbReference type="ARBA" id="ARBA00009295"/>
    </source>
</evidence>
<dbReference type="EnsemblMetazoa" id="G25177.2">
    <property type="protein sequence ID" value="G25177.2:cds"/>
    <property type="gene ID" value="G25177"/>
</dbReference>
<dbReference type="GO" id="GO:0016717">
    <property type="term" value="F:oxidoreductase activity, acting on paired donors, with oxidation of a pair of donors resulting in the reduction of molecular oxygen to two molecules of water"/>
    <property type="evidence" value="ECO:0007669"/>
    <property type="project" value="TreeGrafter"/>
</dbReference>
<dbReference type="PANTHER" id="PTHR19353:SF88">
    <property type="entry name" value="DELTA(5) FATTY ACID DESATURASE FAT-4"/>
    <property type="match status" value="1"/>
</dbReference>
<dbReference type="GO" id="GO:0016020">
    <property type="term" value="C:membrane"/>
    <property type="evidence" value="ECO:0007669"/>
    <property type="project" value="UniProtKB-SubCell"/>
</dbReference>
<accession>A0A8W8KYY6</accession>
<keyword evidence="9" id="KW-1185">Reference proteome</keyword>
<evidence type="ECO:0000256" key="5">
    <source>
        <dbReference type="ARBA" id="ARBA00023002"/>
    </source>
</evidence>
<dbReference type="AlphaFoldDB" id="A0A8W8KYY6"/>
<evidence type="ECO:0000256" key="3">
    <source>
        <dbReference type="ARBA" id="ARBA00022692"/>
    </source>
</evidence>
<name>A0A8W8KYY6_MAGGI</name>
<evidence type="ECO:0000313" key="8">
    <source>
        <dbReference type="EnsemblMetazoa" id="G25177.2:cds"/>
    </source>
</evidence>
<dbReference type="InterPro" id="IPR012171">
    <property type="entry name" value="Fatty_acid_desaturase"/>
</dbReference>
<proteinExistence type="inferred from homology"/>
<evidence type="ECO:0000313" key="9">
    <source>
        <dbReference type="Proteomes" id="UP000005408"/>
    </source>
</evidence>
<reference evidence="8" key="1">
    <citation type="submission" date="2022-08" db="UniProtKB">
        <authorList>
            <consortium name="EnsemblMetazoa"/>
        </authorList>
    </citation>
    <scope>IDENTIFICATION</scope>
    <source>
        <strain evidence="8">05x7-T-G4-1.051#20</strain>
    </source>
</reference>
<keyword evidence="3" id="KW-0812">Transmembrane</keyword>
<protein>
    <submittedName>
        <fullName evidence="8">Uncharacterized protein</fullName>
    </submittedName>
</protein>
<dbReference type="GO" id="GO:0006629">
    <property type="term" value="P:lipid metabolic process"/>
    <property type="evidence" value="ECO:0007669"/>
    <property type="project" value="UniProtKB-KW"/>
</dbReference>
<evidence type="ECO:0000256" key="6">
    <source>
        <dbReference type="ARBA" id="ARBA00023098"/>
    </source>
</evidence>
<evidence type="ECO:0000256" key="4">
    <source>
        <dbReference type="ARBA" id="ARBA00022989"/>
    </source>
</evidence>
<comment type="subcellular location">
    <subcellularLocation>
        <location evidence="1">Membrane</location>
        <topology evidence="1">Multi-pass membrane protein</topology>
    </subcellularLocation>
</comment>
<comment type="similarity">
    <text evidence="2">Belongs to the fatty acid desaturase type 1 family.</text>
</comment>
<keyword evidence="5" id="KW-0560">Oxidoreductase</keyword>
<keyword evidence="4" id="KW-1133">Transmembrane helix</keyword>
<keyword evidence="6" id="KW-0443">Lipid metabolism</keyword>